<evidence type="ECO:0000256" key="1">
    <source>
        <dbReference type="SAM" id="MobiDB-lite"/>
    </source>
</evidence>
<dbReference type="Proteomes" id="UP000515140">
    <property type="component" value="Unplaced"/>
</dbReference>
<protein>
    <submittedName>
        <fullName evidence="3">Uncharacterized protein LOC110217210</fullName>
    </submittedName>
</protein>
<dbReference type="AlphaFoldDB" id="A0A6P5LAX6"/>
<dbReference type="FunCoup" id="A0A6P5LAX6">
    <property type="interactions" value="5"/>
</dbReference>
<proteinExistence type="predicted"/>
<gene>
    <name evidence="3" type="primary">LOC110217210</name>
</gene>
<evidence type="ECO:0000313" key="3">
    <source>
        <dbReference type="RefSeq" id="XP_020855097.1"/>
    </source>
</evidence>
<dbReference type="GeneID" id="110217210"/>
<keyword evidence="2" id="KW-1185">Reference proteome</keyword>
<dbReference type="KEGG" id="pcw:110217210"/>
<reference evidence="3" key="1">
    <citation type="submission" date="2025-08" db="UniProtKB">
        <authorList>
            <consortium name="RefSeq"/>
        </authorList>
    </citation>
    <scope>IDENTIFICATION</scope>
    <source>
        <tissue evidence="3">Spleen</tissue>
    </source>
</reference>
<feature type="region of interest" description="Disordered" evidence="1">
    <location>
        <begin position="1"/>
        <end position="48"/>
    </location>
</feature>
<sequence>MGGGVDKVRGSRAGGLRMQENPRAQGTSQWLSRPPRHLPAGPRGGGRRCLTRSLKATARSRALIAFLREYGMTLGSRRPGEGPAQSPRRRFSAVTAMNFLERMNESVGFSPASTLPFQDRDVVGSILKKRMPYQLASLPCYHAFLVSLLLFTHSLQPGSSSTPHVYWPCRSGQVAPNVGLEVRTSARRTSIERRFVATPSFSSLMKSPCVLKMTILVIFLLFRGSHGGFQSPDPVALSRALFGSPCDCGGGTFTVRPATYTQEVDCGEKTAYLAYRHSITGVSKPKWECIEASLKNTVNIHYHQLASSEDPTDTMEEGLQFSKLVHPESRCSRWWRNLKDKK</sequence>
<feature type="compositionally biased region" description="Polar residues" evidence="1">
    <location>
        <begin position="22"/>
        <end position="31"/>
    </location>
</feature>
<organism evidence="2 3">
    <name type="scientific">Phascolarctos cinereus</name>
    <name type="common">Koala</name>
    <dbReference type="NCBI Taxonomy" id="38626"/>
    <lineage>
        <taxon>Eukaryota</taxon>
        <taxon>Metazoa</taxon>
        <taxon>Chordata</taxon>
        <taxon>Craniata</taxon>
        <taxon>Vertebrata</taxon>
        <taxon>Euteleostomi</taxon>
        <taxon>Mammalia</taxon>
        <taxon>Metatheria</taxon>
        <taxon>Diprotodontia</taxon>
        <taxon>Phascolarctidae</taxon>
        <taxon>Phascolarctos</taxon>
    </lineage>
</organism>
<dbReference type="InParanoid" id="A0A6P5LAX6"/>
<accession>A0A6P5LAX6</accession>
<name>A0A6P5LAX6_PHACI</name>
<dbReference type="RefSeq" id="XP_020855097.1">
    <property type="nucleotide sequence ID" value="XM_020999438.1"/>
</dbReference>
<evidence type="ECO:0000313" key="2">
    <source>
        <dbReference type="Proteomes" id="UP000515140"/>
    </source>
</evidence>